<accession>A0A6A6HL00</accession>
<dbReference type="Proteomes" id="UP000800092">
    <property type="component" value="Unassembled WGS sequence"/>
</dbReference>
<sequence length="88" mass="10126">MRQDEICSSTLHCWSMLSISCLAERCTRISAFVASEPEYSYLSRSMTVANRSRSRLFTPWMLYARVSPISVWRLHFVLSFVHSPHPGG</sequence>
<keyword evidence="2" id="KW-1185">Reference proteome</keyword>
<evidence type="ECO:0000313" key="2">
    <source>
        <dbReference type="Proteomes" id="UP000800092"/>
    </source>
</evidence>
<organism evidence="1 2">
    <name type="scientific">Viridothelium virens</name>
    <name type="common">Speckled blister lichen</name>
    <name type="synonym">Trypethelium virens</name>
    <dbReference type="NCBI Taxonomy" id="1048519"/>
    <lineage>
        <taxon>Eukaryota</taxon>
        <taxon>Fungi</taxon>
        <taxon>Dikarya</taxon>
        <taxon>Ascomycota</taxon>
        <taxon>Pezizomycotina</taxon>
        <taxon>Dothideomycetes</taxon>
        <taxon>Dothideomycetes incertae sedis</taxon>
        <taxon>Trypetheliales</taxon>
        <taxon>Trypetheliaceae</taxon>
        <taxon>Viridothelium</taxon>
    </lineage>
</organism>
<evidence type="ECO:0000313" key="1">
    <source>
        <dbReference type="EMBL" id="KAF2238727.1"/>
    </source>
</evidence>
<gene>
    <name evidence="1" type="ORF">EV356DRAFT_269675</name>
</gene>
<name>A0A6A6HL00_VIRVR</name>
<reference evidence="1" key="1">
    <citation type="journal article" date="2020" name="Stud. Mycol.">
        <title>101 Dothideomycetes genomes: a test case for predicting lifestyles and emergence of pathogens.</title>
        <authorList>
            <person name="Haridas S."/>
            <person name="Albert R."/>
            <person name="Binder M."/>
            <person name="Bloem J."/>
            <person name="Labutti K."/>
            <person name="Salamov A."/>
            <person name="Andreopoulos B."/>
            <person name="Baker S."/>
            <person name="Barry K."/>
            <person name="Bills G."/>
            <person name="Bluhm B."/>
            <person name="Cannon C."/>
            <person name="Castanera R."/>
            <person name="Culley D."/>
            <person name="Daum C."/>
            <person name="Ezra D."/>
            <person name="Gonzalez J."/>
            <person name="Henrissat B."/>
            <person name="Kuo A."/>
            <person name="Liang C."/>
            <person name="Lipzen A."/>
            <person name="Lutzoni F."/>
            <person name="Magnuson J."/>
            <person name="Mondo S."/>
            <person name="Nolan M."/>
            <person name="Ohm R."/>
            <person name="Pangilinan J."/>
            <person name="Park H.-J."/>
            <person name="Ramirez L."/>
            <person name="Alfaro M."/>
            <person name="Sun H."/>
            <person name="Tritt A."/>
            <person name="Yoshinaga Y."/>
            <person name="Zwiers L.-H."/>
            <person name="Turgeon B."/>
            <person name="Goodwin S."/>
            <person name="Spatafora J."/>
            <person name="Crous P."/>
            <person name="Grigoriev I."/>
        </authorList>
    </citation>
    <scope>NUCLEOTIDE SEQUENCE</scope>
    <source>
        <strain evidence="1">Tuck. ex Michener</strain>
    </source>
</reference>
<dbReference type="PROSITE" id="PS51257">
    <property type="entry name" value="PROKAR_LIPOPROTEIN"/>
    <property type="match status" value="1"/>
</dbReference>
<dbReference type="AlphaFoldDB" id="A0A6A6HL00"/>
<dbReference type="EMBL" id="ML991775">
    <property type="protein sequence ID" value="KAF2238727.1"/>
    <property type="molecule type" value="Genomic_DNA"/>
</dbReference>
<proteinExistence type="predicted"/>
<protein>
    <submittedName>
        <fullName evidence="1">Uncharacterized protein</fullName>
    </submittedName>
</protein>